<dbReference type="SUPFAM" id="SSF52317">
    <property type="entry name" value="Class I glutamine amidotransferase-like"/>
    <property type="match status" value="1"/>
</dbReference>
<sequence>MAFVRAPRSFLLLAIVLQVARCTERPIIGILAQEGLSANTSYIASSYVKAVESSGARVVPIFLKGSISDYRDLLNKINGVVLPGGAAPFHTEGGYFETAARIYSLAKEMERGGIKFPILGVCQGFEALALISNNMVSETLTRCNGMDHVMLPLEFKPGFRNSKLYGDASEDIITTLATMNVTPNYHLWCVRPATKLREPWTILSVNKDADGLEFVSSMENGNFAGVQFHPEKCAYEWRKTNPSFKKAIEAARHFYDWLVAEARLNDNHFPTPEEEDKHLIYNYNPEFSGKIGSAFEQIYKFNW</sequence>
<feature type="chain" id="PRO_5040247380" description="folate gamma-glutamyl hydrolase" evidence="8">
    <location>
        <begin position="23"/>
        <end position="303"/>
    </location>
</feature>
<protein>
    <recommendedName>
        <fullName evidence="3">folate gamma-glutamyl hydrolase</fullName>
        <ecNumber evidence="3">3.4.19.9</ecNumber>
    </recommendedName>
</protein>
<proteinExistence type="inferred from homology"/>
<dbReference type="Gene3D" id="3.40.50.880">
    <property type="match status" value="1"/>
</dbReference>
<dbReference type="InterPro" id="IPR029062">
    <property type="entry name" value="Class_I_gatase-like"/>
</dbReference>
<dbReference type="GO" id="GO:0034722">
    <property type="term" value="F:gamma-glutamyl-peptidase activity"/>
    <property type="evidence" value="ECO:0007669"/>
    <property type="project" value="UniProtKB-EC"/>
</dbReference>
<dbReference type="GO" id="GO:0005576">
    <property type="term" value="C:extracellular region"/>
    <property type="evidence" value="ECO:0007669"/>
    <property type="project" value="UniProtKB-SubCell"/>
</dbReference>
<evidence type="ECO:0000256" key="2">
    <source>
        <dbReference type="ARBA" id="ARBA00011083"/>
    </source>
</evidence>
<dbReference type="GO" id="GO:0046900">
    <property type="term" value="P:tetrahydrofolylpolyglutamate metabolic process"/>
    <property type="evidence" value="ECO:0007669"/>
    <property type="project" value="TreeGrafter"/>
</dbReference>
<feature type="signal peptide" evidence="8">
    <location>
        <begin position="1"/>
        <end position="22"/>
    </location>
</feature>
<evidence type="ECO:0000256" key="1">
    <source>
        <dbReference type="ARBA" id="ARBA00004239"/>
    </source>
</evidence>
<reference evidence="9" key="1">
    <citation type="submission" date="2022-01" db="EMBL/GenBank/DDBJ databases">
        <authorList>
            <person name="King R."/>
        </authorList>
    </citation>
    <scope>NUCLEOTIDE SEQUENCE</scope>
</reference>
<dbReference type="PANTHER" id="PTHR11315">
    <property type="entry name" value="PROTEASE FAMILY C26 GAMMA-GLUTAMYL HYDROLASE"/>
    <property type="match status" value="1"/>
</dbReference>
<dbReference type="InterPro" id="IPR015527">
    <property type="entry name" value="Pept_C26_g-glut_hydrolase"/>
</dbReference>
<keyword evidence="4" id="KW-0964">Secreted</keyword>
<feature type="active site" description="Proton donor" evidence="7">
    <location>
        <position position="229"/>
    </location>
</feature>
<organism evidence="9 10">
    <name type="scientific">Nezara viridula</name>
    <name type="common">Southern green stink bug</name>
    <name type="synonym">Cimex viridulus</name>
    <dbReference type="NCBI Taxonomy" id="85310"/>
    <lineage>
        <taxon>Eukaryota</taxon>
        <taxon>Metazoa</taxon>
        <taxon>Ecdysozoa</taxon>
        <taxon>Arthropoda</taxon>
        <taxon>Hexapoda</taxon>
        <taxon>Insecta</taxon>
        <taxon>Pterygota</taxon>
        <taxon>Neoptera</taxon>
        <taxon>Paraneoptera</taxon>
        <taxon>Hemiptera</taxon>
        <taxon>Heteroptera</taxon>
        <taxon>Panheteroptera</taxon>
        <taxon>Pentatomomorpha</taxon>
        <taxon>Pentatomoidea</taxon>
        <taxon>Pentatomidae</taxon>
        <taxon>Pentatominae</taxon>
        <taxon>Nezara</taxon>
    </lineage>
</organism>
<keyword evidence="6" id="KW-0378">Hydrolase</keyword>
<evidence type="ECO:0000256" key="5">
    <source>
        <dbReference type="ARBA" id="ARBA00022729"/>
    </source>
</evidence>
<evidence type="ECO:0000256" key="7">
    <source>
        <dbReference type="PIRSR" id="PIRSR615527-1"/>
    </source>
</evidence>
<name>A0A9P0EJ21_NEZVI</name>
<dbReference type="InterPro" id="IPR011697">
    <property type="entry name" value="Peptidase_C26"/>
</dbReference>
<evidence type="ECO:0000256" key="6">
    <source>
        <dbReference type="ARBA" id="ARBA00022801"/>
    </source>
</evidence>
<dbReference type="EMBL" id="OV725079">
    <property type="protein sequence ID" value="CAH1395466.1"/>
    <property type="molecule type" value="Genomic_DNA"/>
</dbReference>
<evidence type="ECO:0000313" key="10">
    <source>
        <dbReference type="Proteomes" id="UP001152798"/>
    </source>
</evidence>
<keyword evidence="10" id="KW-1185">Reference proteome</keyword>
<dbReference type="OrthoDB" id="64220at2759"/>
<comment type="subcellular location">
    <subcellularLocation>
        <location evidence="1">Secreted</location>
        <location evidence="1">Extracellular space</location>
    </subcellularLocation>
</comment>
<evidence type="ECO:0000313" key="9">
    <source>
        <dbReference type="EMBL" id="CAH1395466.1"/>
    </source>
</evidence>
<dbReference type="Pfam" id="PF07722">
    <property type="entry name" value="Peptidase_C26"/>
    <property type="match status" value="1"/>
</dbReference>
<dbReference type="PANTHER" id="PTHR11315:SF0">
    <property type="entry name" value="FOLATE GAMMA-GLUTAMYL HYDROLASE"/>
    <property type="match status" value="1"/>
</dbReference>
<dbReference type="Proteomes" id="UP001152798">
    <property type="component" value="Chromosome 3"/>
</dbReference>
<evidence type="ECO:0000256" key="4">
    <source>
        <dbReference type="ARBA" id="ARBA00022525"/>
    </source>
</evidence>
<keyword evidence="5 8" id="KW-0732">Signal</keyword>
<dbReference type="EC" id="3.4.19.9" evidence="3"/>
<feature type="active site" description="Nucleophile" evidence="7">
    <location>
        <position position="122"/>
    </location>
</feature>
<comment type="similarity">
    <text evidence="2">Belongs to the peptidase C26 family.</text>
</comment>
<evidence type="ECO:0000256" key="8">
    <source>
        <dbReference type="SAM" id="SignalP"/>
    </source>
</evidence>
<dbReference type="GO" id="GO:0005773">
    <property type="term" value="C:vacuole"/>
    <property type="evidence" value="ECO:0007669"/>
    <property type="project" value="TreeGrafter"/>
</dbReference>
<dbReference type="AlphaFoldDB" id="A0A9P0EJ21"/>
<gene>
    <name evidence="9" type="ORF">NEZAVI_LOCUS5736</name>
</gene>
<evidence type="ECO:0000256" key="3">
    <source>
        <dbReference type="ARBA" id="ARBA00012886"/>
    </source>
</evidence>
<accession>A0A9P0EJ21</accession>